<dbReference type="Gene3D" id="3.30.830.10">
    <property type="entry name" value="Metalloenzyme, LuxS/M16 peptidase-like"/>
    <property type="match status" value="1"/>
</dbReference>
<evidence type="ECO:0000313" key="2">
    <source>
        <dbReference type="EMBL" id="CAE2323286.1"/>
    </source>
</evidence>
<dbReference type="InterPro" id="IPR011249">
    <property type="entry name" value="Metalloenz_LuxS/M16"/>
</dbReference>
<gene>
    <name evidence="2" type="ORF">GTHE00462_LOCUS28689</name>
</gene>
<dbReference type="PANTHER" id="PTHR43016:SF6">
    <property type="entry name" value="PEPTIDASE M16 N-TERMINAL DOMAIN-CONTAINING PROTEIN"/>
    <property type="match status" value="1"/>
</dbReference>
<dbReference type="SUPFAM" id="SSF63411">
    <property type="entry name" value="LuxS/MPP-like metallohydrolase"/>
    <property type="match status" value="1"/>
</dbReference>
<feature type="region of interest" description="Disordered" evidence="1">
    <location>
        <begin position="144"/>
        <end position="168"/>
    </location>
</feature>
<reference evidence="2" key="1">
    <citation type="submission" date="2021-01" db="EMBL/GenBank/DDBJ databases">
        <authorList>
            <person name="Corre E."/>
            <person name="Pelletier E."/>
            <person name="Niang G."/>
            <person name="Scheremetjew M."/>
            <person name="Finn R."/>
            <person name="Kale V."/>
            <person name="Holt S."/>
            <person name="Cochrane G."/>
            <person name="Meng A."/>
            <person name="Brown T."/>
            <person name="Cohen L."/>
        </authorList>
    </citation>
    <scope>NUCLEOTIDE SEQUENCE</scope>
    <source>
        <strain evidence="2">CCMP 2712</strain>
    </source>
</reference>
<feature type="compositionally biased region" description="Gly residues" evidence="1">
    <location>
        <begin position="152"/>
        <end position="163"/>
    </location>
</feature>
<proteinExistence type="predicted"/>
<dbReference type="EMBL" id="HBKN01036663">
    <property type="protein sequence ID" value="CAE2323286.1"/>
    <property type="molecule type" value="Transcribed_RNA"/>
</dbReference>
<evidence type="ECO:0008006" key="3">
    <source>
        <dbReference type="Google" id="ProtNLM"/>
    </source>
</evidence>
<organism evidence="2">
    <name type="scientific">Guillardia theta</name>
    <name type="common">Cryptophyte</name>
    <name type="synonym">Cryptomonas phi</name>
    <dbReference type="NCBI Taxonomy" id="55529"/>
    <lineage>
        <taxon>Eukaryota</taxon>
        <taxon>Cryptophyceae</taxon>
        <taxon>Pyrenomonadales</taxon>
        <taxon>Geminigeraceae</taxon>
        <taxon>Guillardia</taxon>
    </lineage>
</organism>
<dbReference type="PANTHER" id="PTHR43016">
    <property type="entry name" value="PRESEQUENCE PROTEASE"/>
    <property type="match status" value="1"/>
</dbReference>
<dbReference type="GO" id="GO:0046872">
    <property type="term" value="F:metal ion binding"/>
    <property type="evidence" value="ECO:0007669"/>
    <property type="project" value="InterPro"/>
</dbReference>
<dbReference type="AlphaFoldDB" id="A0A7S4P4K8"/>
<accession>A0A7S4P4K8</accession>
<evidence type="ECO:0000256" key="1">
    <source>
        <dbReference type="SAM" id="MobiDB-lite"/>
    </source>
</evidence>
<name>A0A7S4P4K8_GUITH</name>
<sequence length="283" mass="31229">MRTGTRGGRASRLRGRQRLVNKGRRRRRESVCLTRGPLRNNVVEHAVAVSLKGIDSSYLELVIPCSLHKLDDDLFPVMLFAELLSRSEGPLWNRIRGKGLAYHSLLEVLPWAGQLCFSLGECTAPAQALEEFLTILKEVEEEVEEAERQEEAGGGSAGEGAGEAAGKHMRKVLEESKASLLFSVHSRRSTPSSCASQAAKAYFWGVTEPMDEMERETQAIESVSLADLRRVFNRYFKSFLEPGNRCTVLVCPAGKGEGYATELEGLLGHPVKSCKVADFFAEV</sequence>
<protein>
    <recommendedName>
        <fullName evidence="3">Peptidase M16 C-terminal domain-containing protein</fullName>
    </recommendedName>
</protein>